<sequence length="225" mass="24591">MIARWYHRRFEIFLATQVAILFGSLVVPAAFFETVLEPVLFLLNLAAGVLLLSRKPPMMWFGIAVLALSTLIFALSASGEPDSEGLGLVRMAGYFSFYLLVAVEIIKQVWRAKKVGRNVIYGLTSGYICLGLIGFFICLSIELVHPGSFQGLVAENSGTSTGALTEQLMYFSFITLMTIGYGDILPITALAQKAAMFIGLAGQFYLVIITAVVVGKFLQQRTEAQ</sequence>
<protein>
    <submittedName>
        <fullName evidence="3">Ion channel</fullName>
    </submittedName>
</protein>
<dbReference type="SUPFAM" id="SSF81324">
    <property type="entry name" value="Voltage-gated potassium channels"/>
    <property type="match status" value="1"/>
</dbReference>
<feature type="transmembrane region" description="Helical" evidence="1">
    <location>
        <begin position="85"/>
        <end position="106"/>
    </location>
</feature>
<dbReference type="AlphaFoldDB" id="A0A1I6HKL1"/>
<dbReference type="Gene3D" id="1.10.287.70">
    <property type="match status" value="1"/>
</dbReference>
<dbReference type="InterPro" id="IPR013099">
    <property type="entry name" value="K_chnl_dom"/>
</dbReference>
<dbReference type="RefSeq" id="WP_092983343.1">
    <property type="nucleotide sequence ID" value="NZ_FOYQ01000002.1"/>
</dbReference>
<proteinExistence type="predicted"/>
<keyword evidence="1" id="KW-1133">Transmembrane helix</keyword>
<feature type="transmembrane region" description="Helical" evidence="1">
    <location>
        <begin position="164"/>
        <end position="182"/>
    </location>
</feature>
<dbReference type="Pfam" id="PF07885">
    <property type="entry name" value="Ion_trans_2"/>
    <property type="match status" value="1"/>
</dbReference>
<dbReference type="EMBL" id="FOYQ01000002">
    <property type="protein sequence ID" value="SFR54914.1"/>
    <property type="molecule type" value="Genomic_DNA"/>
</dbReference>
<feature type="transmembrane region" description="Helical" evidence="1">
    <location>
        <begin position="38"/>
        <end position="53"/>
    </location>
</feature>
<feature type="transmembrane region" description="Helical" evidence="1">
    <location>
        <begin position="194"/>
        <end position="218"/>
    </location>
</feature>
<evidence type="ECO:0000313" key="3">
    <source>
        <dbReference type="EMBL" id="SFR54914.1"/>
    </source>
</evidence>
<gene>
    <name evidence="3" type="ORF">SAMN04490243_2844</name>
</gene>
<keyword evidence="4" id="KW-1185">Reference proteome</keyword>
<accession>A0A1I6HKL1</accession>
<dbReference type="STRING" id="400055.SAMN04490243_2844"/>
<evidence type="ECO:0000259" key="2">
    <source>
        <dbReference type="Pfam" id="PF07885"/>
    </source>
</evidence>
<dbReference type="Proteomes" id="UP000199534">
    <property type="component" value="Unassembled WGS sequence"/>
</dbReference>
<evidence type="ECO:0000313" key="4">
    <source>
        <dbReference type="Proteomes" id="UP000199534"/>
    </source>
</evidence>
<keyword evidence="1" id="KW-0812">Transmembrane</keyword>
<feature type="domain" description="Potassium channel" evidence="2">
    <location>
        <begin position="167"/>
        <end position="215"/>
    </location>
</feature>
<evidence type="ECO:0000256" key="1">
    <source>
        <dbReference type="SAM" id="Phobius"/>
    </source>
</evidence>
<reference evidence="3 4" key="1">
    <citation type="submission" date="2016-10" db="EMBL/GenBank/DDBJ databases">
        <authorList>
            <person name="de Groot N.N."/>
        </authorList>
    </citation>
    <scope>NUCLEOTIDE SEQUENCE [LARGE SCALE GENOMIC DNA]</scope>
    <source>
        <strain evidence="3 4">DSM 21019</strain>
    </source>
</reference>
<feature type="transmembrane region" description="Helical" evidence="1">
    <location>
        <begin position="12"/>
        <end position="32"/>
    </location>
</feature>
<dbReference type="OrthoDB" id="9799090at2"/>
<name>A0A1I6HKL1_9FLAO</name>
<keyword evidence="1" id="KW-0472">Membrane</keyword>
<feature type="transmembrane region" description="Helical" evidence="1">
    <location>
        <begin position="60"/>
        <end position="79"/>
    </location>
</feature>
<organism evidence="3 4">
    <name type="scientific">Robiginitalea myxolifaciens</name>
    <dbReference type="NCBI Taxonomy" id="400055"/>
    <lineage>
        <taxon>Bacteria</taxon>
        <taxon>Pseudomonadati</taxon>
        <taxon>Bacteroidota</taxon>
        <taxon>Flavobacteriia</taxon>
        <taxon>Flavobacteriales</taxon>
        <taxon>Flavobacteriaceae</taxon>
        <taxon>Robiginitalea</taxon>
    </lineage>
</organism>
<feature type="transmembrane region" description="Helical" evidence="1">
    <location>
        <begin position="118"/>
        <end position="144"/>
    </location>
</feature>